<proteinExistence type="predicted"/>
<keyword evidence="2" id="KW-0732">Signal</keyword>
<feature type="region of interest" description="Disordered" evidence="1">
    <location>
        <begin position="94"/>
        <end position="119"/>
    </location>
</feature>
<reference evidence="3 4" key="1">
    <citation type="submission" date="2017-01" db="EMBL/GenBank/DDBJ databases">
        <title>Whole-Genome Shotgun Sequencing of Two beta-Proteobacterial Species in Search of the Bulgecin Biosynthetic Cluster.</title>
        <authorList>
            <person name="Horsman M.E."/>
            <person name="Marous D.R."/>
            <person name="Li R."/>
            <person name="Oliver R.A."/>
            <person name="Byun B."/>
            <person name="Emrich S.J."/>
            <person name="Boggess B."/>
            <person name="Townsend C.A."/>
            <person name="Mobashery S."/>
        </authorList>
    </citation>
    <scope>NUCLEOTIDE SEQUENCE [LARGE SCALE GENOMIC DNA]</scope>
    <source>
        <strain evidence="3 4">ATCC 31363</strain>
    </source>
</reference>
<evidence type="ECO:0000313" key="3">
    <source>
        <dbReference type="EMBL" id="PCE25315.1"/>
    </source>
</evidence>
<protein>
    <submittedName>
        <fullName evidence="3">Uncharacterized protein</fullName>
    </submittedName>
</protein>
<organism evidence="3 4">
    <name type="scientific">Paraburkholderia acidicola</name>
    <dbReference type="NCBI Taxonomy" id="1912599"/>
    <lineage>
        <taxon>Bacteria</taxon>
        <taxon>Pseudomonadati</taxon>
        <taxon>Pseudomonadota</taxon>
        <taxon>Betaproteobacteria</taxon>
        <taxon>Burkholderiales</taxon>
        <taxon>Burkholderiaceae</taxon>
        <taxon>Paraburkholderia</taxon>
    </lineage>
</organism>
<accession>A0A2A4EWT0</accession>
<dbReference type="Proteomes" id="UP000218022">
    <property type="component" value="Unassembled WGS sequence"/>
</dbReference>
<evidence type="ECO:0000313" key="4">
    <source>
        <dbReference type="Proteomes" id="UP000218022"/>
    </source>
</evidence>
<gene>
    <name evidence="3" type="ORF">BWP39_12375</name>
</gene>
<dbReference type="EMBL" id="MTZV01000004">
    <property type="protein sequence ID" value="PCE25315.1"/>
    <property type="molecule type" value="Genomic_DNA"/>
</dbReference>
<feature type="signal peptide" evidence="2">
    <location>
        <begin position="1"/>
        <end position="21"/>
    </location>
</feature>
<sequence>MRNHCFVALAGLVMVVNSATAGVEENNIQWAARTAPIVSAPDNCGQWTAPLLSVKKDGGIHSDWGRALLQLAAYTVASRPLSFTYGPGSMDPVRSKCDAERATGTMPRDSFVAPQSSAQ</sequence>
<name>A0A2A4EWT0_9BURK</name>
<evidence type="ECO:0000256" key="1">
    <source>
        <dbReference type="SAM" id="MobiDB-lite"/>
    </source>
</evidence>
<feature type="chain" id="PRO_5013308731" evidence="2">
    <location>
        <begin position="22"/>
        <end position="119"/>
    </location>
</feature>
<comment type="caution">
    <text evidence="3">The sequence shown here is derived from an EMBL/GenBank/DDBJ whole genome shotgun (WGS) entry which is preliminary data.</text>
</comment>
<dbReference type="AlphaFoldDB" id="A0A2A4EWT0"/>
<evidence type="ECO:0000256" key="2">
    <source>
        <dbReference type="SAM" id="SignalP"/>
    </source>
</evidence>